<dbReference type="PROSITE" id="PS50023">
    <property type="entry name" value="LIM_DOMAIN_2"/>
    <property type="match status" value="1"/>
</dbReference>
<gene>
    <name evidence="8" type="ORF">NECAME_01778</name>
</gene>
<dbReference type="Gene3D" id="2.10.110.10">
    <property type="entry name" value="Cysteine Rich Protein"/>
    <property type="match status" value="1"/>
</dbReference>
<dbReference type="PROSITE" id="PS00478">
    <property type="entry name" value="LIM_DOMAIN_1"/>
    <property type="match status" value="1"/>
</dbReference>
<evidence type="ECO:0000256" key="4">
    <source>
        <dbReference type="PROSITE-ProRule" id="PRU00125"/>
    </source>
</evidence>
<dbReference type="GO" id="GO:0046872">
    <property type="term" value="F:metal ion binding"/>
    <property type="evidence" value="ECO:0007669"/>
    <property type="project" value="UniProtKB-KW"/>
</dbReference>
<evidence type="ECO:0000256" key="5">
    <source>
        <dbReference type="SAM" id="Coils"/>
    </source>
</evidence>
<evidence type="ECO:0000313" key="9">
    <source>
        <dbReference type="Proteomes" id="UP000053676"/>
    </source>
</evidence>
<keyword evidence="2 4" id="KW-0862">Zinc</keyword>
<evidence type="ECO:0000259" key="7">
    <source>
        <dbReference type="PROSITE" id="PS50023"/>
    </source>
</evidence>
<evidence type="ECO:0000256" key="3">
    <source>
        <dbReference type="ARBA" id="ARBA00023038"/>
    </source>
</evidence>
<reference evidence="9" key="1">
    <citation type="journal article" date="2014" name="Nat. Genet.">
        <title>Genome of the human hookworm Necator americanus.</title>
        <authorList>
            <person name="Tang Y.T."/>
            <person name="Gao X."/>
            <person name="Rosa B.A."/>
            <person name="Abubucker S."/>
            <person name="Hallsworth-Pepin K."/>
            <person name="Martin J."/>
            <person name="Tyagi R."/>
            <person name="Heizer E."/>
            <person name="Zhang X."/>
            <person name="Bhonagiri-Palsikar V."/>
            <person name="Minx P."/>
            <person name="Warren W.C."/>
            <person name="Wang Q."/>
            <person name="Zhan B."/>
            <person name="Hotez P.J."/>
            <person name="Sternberg P.W."/>
            <person name="Dougall A."/>
            <person name="Gaze S.T."/>
            <person name="Mulvenna J."/>
            <person name="Sotillo J."/>
            <person name="Ranganathan S."/>
            <person name="Rabelo E.M."/>
            <person name="Wilson R.K."/>
            <person name="Felgner P.L."/>
            <person name="Bethony J."/>
            <person name="Hawdon J.M."/>
            <person name="Gasser R.B."/>
            <person name="Loukas A."/>
            <person name="Mitreva M."/>
        </authorList>
    </citation>
    <scope>NUCLEOTIDE SEQUENCE [LARGE SCALE GENOMIC DNA]</scope>
</reference>
<dbReference type="AlphaFoldDB" id="W2TQS3"/>
<dbReference type="SMART" id="SM00132">
    <property type="entry name" value="LIM"/>
    <property type="match status" value="1"/>
</dbReference>
<name>W2TQS3_NECAM</name>
<dbReference type="OMA" id="QSDHYIP"/>
<feature type="coiled-coil region" evidence="5">
    <location>
        <begin position="545"/>
        <end position="572"/>
    </location>
</feature>
<dbReference type="InterPro" id="IPR001781">
    <property type="entry name" value="Znf_LIM"/>
</dbReference>
<evidence type="ECO:0000256" key="2">
    <source>
        <dbReference type="ARBA" id="ARBA00022833"/>
    </source>
</evidence>
<evidence type="ECO:0000256" key="1">
    <source>
        <dbReference type="ARBA" id="ARBA00022723"/>
    </source>
</evidence>
<evidence type="ECO:0000313" key="8">
    <source>
        <dbReference type="EMBL" id="ETN83471.1"/>
    </source>
</evidence>
<feature type="region of interest" description="Disordered" evidence="6">
    <location>
        <begin position="419"/>
        <end position="475"/>
    </location>
</feature>
<feature type="region of interest" description="Disordered" evidence="6">
    <location>
        <begin position="193"/>
        <end position="265"/>
    </location>
</feature>
<keyword evidence="1 4" id="KW-0479">Metal-binding</keyword>
<dbReference type="KEGG" id="nai:NECAME_01778"/>
<sequence>MSKLLKVHTEWLDSIGYSPYVWLRGDWHQPLHLLSKLLAVQLKERRPPNSGDDVAFKIGFNAMLQLAEETLGIPCLITEKDLMIKYPNIMLAMLVYLICVKHSVDSIEPKTLRNVVAPKLVFEARNGGDAQFPRCASCHEHVFIVERVIVEAVVWHRQCFKCVECNAMMRTGGFKKGRKGYECVSHAVRRILDSSEEKKSSRPKIAPPAVPQANPPNAEMNNKKDVNSGPPPISPKPKLIVESKSKPTPPPKPMGLSPKDSKSSVVRKDVKTALASHEYEDISVCSENSGDSGIVVRTQNLFVDTDSEGYQFVSHTSTTPLLSLPSDDQNTPVAPPRPKRASLLLSAGTTPARSLNLSSCGSRGLYLKRFFFGLSASTPATKCTLVPYCSSSTKLIESDSRSNSSSFLVEDYPDDLCPFGETDDDSEYDESKNPFADSDDESNISVAIPAPRTVTPSSLPGESDRPKCTPPPPPLLSISPEEVVLSVQTLFHKHYFPLQNKRKSFIGDEKFRTLKISRKSVRAPVPPTVSRRKIMFTNHKNLGDTTEIERKLETLDDDLAKIVREGKQLEVEMLFLITQNPSGWLKMPRTEEFIKVMCQYLDALRESSFLQYMWREAFLNEIHSETEYHLRCIVEKGAQDDDSIEREKQLTNLLIFIIDEKAKLSEENIEDLPPGIFITISTS</sequence>
<accession>W2TQS3</accession>
<keyword evidence="5" id="KW-0175">Coiled coil</keyword>
<dbReference type="SUPFAM" id="SSF57716">
    <property type="entry name" value="Glucocorticoid receptor-like (DNA-binding domain)"/>
    <property type="match status" value="1"/>
</dbReference>
<feature type="domain" description="LIM zinc-binding" evidence="7">
    <location>
        <begin position="133"/>
        <end position="193"/>
    </location>
</feature>
<keyword evidence="3 4" id="KW-0440">LIM domain</keyword>
<feature type="compositionally biased region" description="Pro residues" evidence="6">
    <location>
        <begin position="205"/>
        <end position="214"/>
    </location>
</feature>
<dbReference type="EMBL" id="KI658196">
    <property type="protein sequence ID" value="ETN83471.1"/>
    <property type="molecule type" value="Genomic_DNA"/>
</dbReference>
<keyword evidence="9" id="KW-1185">Reference proteome</keyword>
<protein>
    <submittedName>
        <fullName evidence="8">LIM domain protein</fullName>
    </submittedName>
</protein>
<dbReference type="Proteomes" id="UP000053676">
    <property type="component" value="Unassembled WGS sequence"/>
</dbReference>
<evidence type="ECO:0000256" key="6">
    <source>
        <dbReference type="SAM" id="MobiDB-lite"/>
    </source>
</evidence>
<organism evidence="8 9">
    <name type="scientific">Necator americanus</name>
    <name type="common">Human hookworm</name>
    <dbReference type="NCBI Taxonomy" id="51031"/>
    <lineage>
        <taxon>Eukaryota</taxon>
        <taxon>Metazoa</taxon>
        <taxon>Ecdysozoa</taxon>
        <taxon>Nematoda</taxon>
        <taxon>Chromadorea</taxon>
        <taxon>Rhabditida</taxon>
        <taxon>Rhabditina</taxon>
        <taxon>Rhabditomorpha</taxon>
        <taxon>Strongyloidea</taxon>
        <taxon>Ancylostomatidae</taxon>
        <taxon>Bunostominae</taxon>
        <taxon>Necator</taxon>
    </lineage>
</organism>
<proteinExistence type="predicted"/>
<dbReference type="Pfam" id="PF00412">
    <property type="entry name" value="LIM"/>
    <property type="match status" value="1"/>
</dbReference>
<dbReference type="OrthoDB" id="25654at2759"/>